<feature type="transmembrane region" description="Helical" evidence="8">
    <location>
        <begin position="1070"/>
        <end position="1089"/>
    </location>
</feature>
<dbReference type="Gene3D" id="1.25.40.20">
    <property type="entry name" value="Ankyrin repeat-containing domain"/>
    <property type="match status" value="4"/>
</dbReference>
<dbReference type="Pfam" id="PF12796">
    <property type="entry name" value="Ank_2"/>
    <property type="match status" value="3"/>
</dbReference>
<protein>
    <recommendedName>
        <fullName evidence="9">Ion transport domain-containing protein</fullName>
    </recommendedName>
</protein>
<evidence type="ECO:0000256" key="6">
    <source>
        <dbReference type="ARBA" id="ARBA00023136"/>
    </source>
</evidence>
<keyword evidence="11" id="KW-1185">Reference proteome</keyword>
<dbReference type="Proteomes" id="UP000245119">
    <property type="component" value="Linkage Group LG2"/>
</dbReference>
<accession>A0A2T7PRA2</accession>
<evidence type="ECO:0000256" key="7">
    <source>
        <dbReference type="PROSITE-ProRule" id="PRU00023"/>
    </source>
</evidence>
<evidence type="ECO:0000313" key="11">
    <source>
        <dbReference type="Proteomes" id="UP000245119"/>
    </source>
</evidence>
<evidence type="ECO:0000256" key="2">
    <source>
        <dbReference type="ARBA" id="ARBA00022692"/>
    </source>
</evidence>
<dbReference type="InterPro" id="IPR002110">
    <property type="entry name" value="Ankyrin_rpt"/>
</dbReference>
<evidence type="ECO:0000256" key="3">
    <source>
        <dbReference type="ARBA" id="ARBA00022737"/>
    </source>
</evidence>
<dbReference type="PANTHER" id="PTHR24198:SF165">
    <property type="entry name" value="ANKYRIN REPEAT-CONTAINING PROTEIN-RELATED"/>
    <property type="match status" value="1"/>
</dbReference>
<evidence type="ECO:0000313" key="10">
    <source>
        <dbReference type="EMBL" id="PVD35954.1"/>
    </source>
</evidence>
<reference evidence="10 11" key="1">
    <citation type="submission" date="2018-04" db="EMBL/GenBank/DDBJ databases">
        <title>The genome of golden apple snail Pomacea canaliculata provides insight into stress tolerance and invasive adaptation.</title>
        <authorList>
            <person name="Liu C."/>
            <person name="Liu B."/>
            <person name="Ren Y."/>
            <person name="Zhang Y."/>
            <person name="Wang H."/>
            <person name="Li S."/>
            <person name="Jiang F."/>
            <person name="Yin L."/>
            <person name="Zhang G."/>
            <person name="Qian W."/>
            <person name="Fan W."/>
        </authorList>
    </citation>
    <scope>NUCLEOTIDE SEQUENCE [LARGE SCALE GENOMIC DNA]</scope>
    <source>
        <strain evidence="10">SZHN2017</strain>
        <tissue evidence="10">Muscle</tissue>
    </source>
</reference>
<evidence type="ECO:0000256" key="1">
    <source>
        <dbReference type="ARBA" id="ARBA00004141"/>
    </source>
</evidence>
<feature type="repeat" description="ANK" evidence="7">
    <location>
        <begin position="362"/>
        <end position="394"/>
    </location>
</feature>
<dbReference type="GO" id="GO:0016020">
    <property type="term" value="C:membrane"/>
    <property type="evidence" value="ECO:0007669"/>
    <property type="project" value="UniProtKB-SubCell"/>
</dbReference>
<evidence type="ECO:0000259" key="9">
    <source>
        <dbReference type="Pfam" id="PF00520"/>
    </source>
</evidence>
<feature type="transmembrane region" description="Helical" evidence="8">
    <location>
        <begin position="835"/>
        <end position="859"/>
    </location>
</feature>
<feature type="repeat" description="ANK" evidence="7">
    <location>
        <begin position="195"/>
        <end position="227"/>
    </location>
</feature>
<feature type="transmembrane region" description="Helical" evidence="8">
    <location>
        <begin position="997"/>
        <end position="1019"/>
    </location>
</feature>
<gene>
    <name evidence="10" type="ORF">C0Q70_02923</name>
</gene>
<dbReference type="GO" id="GO:0005216">
    <property type="term" value="F:monoatomic ion channel activity"/>
    <property type="evidence" value="ECO:0007669"/>
    <property type="project" value="InterPro"/>
</dbReference>
<feature type="repeat" description="ANK" evidence="7">
    <location>
        <begin position="228"/>
        <end position="260"/>
    </location>
</feature>
<proteinExistence type="predicted"/>
<dbReference type="AlphaFoldDB" id="A0A2T7PRA2"/>
<name>A0A2T7PRA2_POMCA</name>
<dbReference type="InterPro" id="IPR036770">
    <property type="entry name" value="Ankyrin_rpt-contain_sf"/>
</dbReference>
<feature type="transmembrane region" description="Helical" evidence="8">
    <location>
        <begin position="956"/>
        <end position="976"/>
    </location>
</feature>
<dbReference type="PROSITE" id="PS50088">
    <property type="entry name" value="ANK_REPEAT"/>
    <property type="match status" value="7"/>
</dbReference>
<keyword evidence="5 7" id="KW-0040">ANK repeat</keyword>
<sequence>MLPRTMSRVIRRATGVLTSASTEDGDFVALRARREERQLDVISEELEDFEAPVTTAVVDRPVSARTRTAKDRLFEEAEKAKPEQFLELLNVFANENGLAKLRHPENNMNILHYVLHHRRRDLATMIAERVEPAVFSQECDVTVAAIKGKKTALHYVTELNDLQLAKLILNKVNAAQKKEILAQETPVEIEGQRPRTLPPCHLAAFLGFTDLVVLYLDNGAEVNAVNSKMDTTLLWAARWSHLDIVKVLLDRCADTSIENDKGSTALYWAVRYGHTECVKLLVSQGKADIGQTRKLGLVSPIVLASALGFLPIVQILIENGADPNTCIRGKERPLHHAAKEGYPEVVSYLLEKGAGIDHADEIGDTALLHAARHGFAKCVQVLLNRGANHKHKNHMGEDFMSLAVESHNKQILKIAMQFTKDSQAVRSPLLLAAAAGDCEKITELLKMGLDPGVIDDDKNTILHRAAMEDRYQVIKSFHDKVKIDSQNSAGNTALHEACERGFSKTIGALISSKATASIRNNLGETALHVAARCRSIQPETVKILMDYVIKSHAWESLNIKDNFGNNALHIAAKFARPEVMWEFRSVPFKTKDDDGNIALHEAVRPGEPEALTAMLDIFEAMKRDADINEQNKAKETVLHLAAKEGFADHMARLVILGADLSAQDISGNTVLHMVTILSANYPRKAKTCVTVFDAILAQAVMWWCQKHQREYPHGDEDTLRQFTRQAALRLLTETYNKEDLNVLALACKVGAADILRLVLGKSEVMCFHYTDEVLYTVTNMTPLTNNSVTGCCPGGTVVPRLSYLEWLLSLDNSEQACKVLDVQPFRDMEKAYSRVAALTYAIIMAIHIVYMSLFSYSSIDLLERRRTDPGSAAWPASRIILYAVVPLEPSFILLYQLYSFAQAICVGEAPLQYKLLLGFRKGFTAVLNTALPVIIGVIYSSSVVIWIILYSVDVSIMEYALALALCVGWLYTISFTRGFRIIHFFWRMIQNMIVKDIVKFFFIYIFVLLGFAFAIHSILQVSQVAASKYPSPLDTMFLVFRMMIGQADIFDDDVNSSVGSSYLTFLKLTYLVYIVLATILLLNLLIAMMNDSYSAILNRNSVDWRLESVKLGVDIEKAFPRLLTLFGRAKLRRGLVLSNNGPVLASKATSDPELSVKVDAPEAWYMTVKGAEQREDAETAATERELLHDLSSRVTAIEQKLTFDLQQVRQTLDDVRAHLKEGSLAMQNVRTS</sequence>
<dbReference type="PRINTS" id="PR01415">
    <property type="entry name" value="ANKYRIN"/>
</dbReference>
<dbReference type="STRING" id="400727.A0A2T7PRA2"/>
<feature type="repeat" description="ANK" evidence="7">
    <location>
        <begin position="633"/>
        <end position="665"/>
    </location>
</feature>
<keyword evidence="3" id="KW-0677">Repeat</keyword>
<dbReference type="OrthoDB" id="533508at2759"/>
<dbReference type="SUPFAM" id="SSF48403">
    <property type="entry name" value="Ankyrin repeat"/>
    <property type="match status" value="2"/>
</dbReference>
<feature type="repeat" description="ANK" evidence="7">
    <location>
        <begin position="329"/>
        <end position="361"/>
    </location>
</feature>
<evidence type="ECO:0000256" key="8">
    <source>
        <dbReference type="SAM" id="Phobius"/>
    </source>
</evidence>
<dbReference type="SMART" id="SM00248">
    <property type="entry name" value="ANK"/>
    <property type="match status" value="16"/>
</dbReference>
<feature type="transmembrane region" description="Helical" evidence="8">
    <location>
        <begin position="922"/>
        <end position="950"/>
    </location>
</feature>
<dbReference type="InterPro" id="IPR005821">
    <property type="entry name" value="Ion_trans_dom"/>
</dbReference>
<dbReference type="PANTHER" id="PTHR24198">
    <property type="entry name" value="ANKYRIN REPEAT AND PROTEIN KINASE DOMAIN-CONTAINING PROTEIN"/>
    <property type="match status" value="1"/>
</dbReference>
<keyword evidence="2 8" id="KW-0812">Transmembrane</keyword>
<dbReference type="PROSITE" id="PS50297">
    <property type="entry name" value="ANK_REP_REGION"/>
    <property type="match status" value="3"/>
</dbReference>
<dbReference type="Pfam" id="PF00520">
    <property type="entry name" value="Ion_trans"/>
    <property type="match status" value="1"/>
</dbReference>
<comment type="caution">
    <text evidence="10">The sequence shown here is derived from an EMBL/GenBank/DDBJ whole genome shotgun (WGS) entry which is preliminary data.</text>
</comment>
<feature type="repeat" description="ANK" evidence="7">
    <location>
        <begin position="261"/>
        <end position="285"/>
    </location>
</feature>
<feature type="repeat" description="ANK" evidence="7">
    <location>
        <begin position="489"/>
        <end position="521"/>
    </location>
</feature>
<keyword evidence="6 8" id="KW-0472">Membrane</keyword>
<feature type="domain" description="Ion transport" evidence="9">
    <location>
        <begin position="942"/>
        <end position="1096"/>
    </location>
</feature>
<organism evidence="10 11">
    <name type="scientific">Pomacea canaliculata</name>
    <name type="common">Golden apple snail</name>
    <dbReference type="NCBI Taxonomy" id="400727"/>
    <lineage>
        <taxon>Eukaryota</taxon>
        <taxon>Metazoa</taxon>
        <taxon>Spiralia</taxon>
        <taxon>Lophotrochozoa</taxon>
        <taxon>Mollusca</taxon>
        <taxon>Gastropoda</taxon>
        <taxon>Caenogastropoda</taxon>
        <taxon>Architaenioglossa</taxon>
        <taxon>Ampullarioidea</taxon>
        <taxon>Ampullariidae</taxon>
        <taxon>Pomacea</taxon>
    </lineage>
</organism>
<evidence type="ECO:0000256" key="5">
    <source>
        <dbReference type="ARBA" id="ARBA00023043"/>
    </source>
</evidence>
<evidence type="ECO:0000256" key="4">
    <source>
        <dbReference type="ARBA" id="ARBA00022989"/>
    </source>
</evidence>
<comment type="subcellular location">
    <subcellularLocation>
        <location evidence="1">Membrane</location>
        <topology evidence="1">Multi-pass membrane protein</topology>
    </subcellularLocation>
</comment>
<keyword evidence="4 8" id="KW-1133">Transmembrane helix</keyword>
<dbReference type="EMBL" id="PZQS01000002">
    <property type="protein sequence ID" value="PVD35954.1"/>
    <property type="molecule type" value="Genomic_DNA"/>
</dbReference>